<comment type="caution">
    <text evidence="1">The sequence shown here is derived from an EMBL/GenBank/DDBJ whole genome shotgun (WGS) entry which is preliminary data.</text>
</comment>
<protein>
    <submittedName>
        <fullName evidence="1">Uncharacterized protein</fullName>
    </submittedName>
</protein>
<keyword evidence="2" id="KW-1185">Reference proteome</keyword>
<accession>A0A9W9FR64</accession>
<organism evidence="1 2">
    <name type="scientific">Penicillium alfredii</name>
    <dbReference type="NCBI Taxonomy" id="1506179"/>
    <lineage>
        <taxon>Eukaryota</taxon>
        <taxon>Fungi</taxon>
        <taxon>Dikarya</taxon>
        <taxon>Ascomycota</taxon>
        <taxon>Pezizomycotina</taxon>
        <taxon>Eurotiomycetes</taxon>
        <taxon>Eurotiomycetidae</taxon>
        <taxon>Eurotiales</taxon>
        <taxon>Aspergillaceae</taxon>
        <taxon>Penicillium</taxon>
    </lineage>
</organism>
<dbReference type="Proteomes" id="UP001141434">
    <property type="component" value="Unassembled WGS sequence"/>
</dbReference>
<dbReference type="RefSeq" id="XP_056513813.1">
    <property type="nucleotide sequence ID" value="XM_056652746.1"/>
</dbReference>
<evidence type="ECO:0000313" key="1">
    <source>
        <dbReference type="EMBL" id="KAJ5104817.1"/>
    </source>
</evidence>
<reference evidence="1" key="1">
    <citation type="submission" date="2022-11" db="EMBL/GenBank/DDBJ databases">
        <authorList>
            <person name="Petersen C."/>
        </authorList>
    </citation>
    <scope>NUCLEOTIDE SEQUENCE</scope>
    <source>
        <strain evidence="1">IBT 34128</strain>
    </source>
</reference>
<dbReference type="GeneID" id="81391914"/>
<dbReference type="EMBL" id="JAPMSZ010000004">
    <property type="protein sequence ID" value="KAJ5104817.1"/>
    <property type="molecule type" value="Genomic_DNA"/>
</dbReference>
<sequence length="120" mass="13169">MVFGFGSTQRPLAGRRCLWQEEICNQMVELDPAQMSIIGAGFIGAKAEKVRQQITKSTKTLRDCAAAEDNGMFDEHVESVLKRAEDNIGPLLGGLERIGTVHYNRFCEIGMGLPSIVEVA</sequence>
<dbReference type="OrthoDB" id="5591619at2759"/>
<reference evidence="1" key="2">
    <citation type="journal article" date="2023" name="IMA Fungus">
        <title>Comparative genomic study of the Penicillium genus elucidates a diverse pangenome and 15 lateral gene transfer events.</title>
        <authorList>
            <person name="Petersen C."/>
            <person name="Sorensen T."/>
            <person name="Nielsen M.R."/>
            <person name="Sondergaard T.E."/>
            <person name="Sorensen J.L."/>
            <person name="Fitzpatrick D.A."/>
            <person name="Frisvad J.C."/>
            <person name="Nielsen K.L."/>
        </authorList>
    </citation>
    <scope>NUCLEOTIDE SEQUENCE</scope>
    <source>
        <strain evidence="1">IBT 34128</strain>
    </source>
</reference>
<gene>
    <name evidence="1" type="ORF">NUU61_002164</name>
</gene>
<dbReference type="AlphaFoldDB" id="A0A9W9FR64"/>
<name>A0A9W9FR64_9EURO</name>
<proteinExistence type="predicted"/>
<evidence type="ECO:0000313" key="2">
    <source>
        <dbReference type="Proteomes" id="UP001141434"/>
    </source>
</evidence>